<reference evidence="3" key="1">
    <citation type="journal article" date="2021" name="Open Biol.">
        <title>Shared evolutionary footprints suggest mitochondrial oxidative damage underlies multiple complex I losses in fungi.</title>
        <authorList>
            <person name="Schikora-Tamarit M.A."/>
            <person name="Marcet-Houben M."/>
            <person name="Nosek J."/>
            <person name="Gabaldon T."/>
        </authorList>
    </citation>
    <scope>NUCLEOTIDE SEQUENCE</scope>
    <source>
        <strain evidence="3">CBS2887</strain>
    </source>
</reference>
<dbReference type="OrthoDB" id="1932706at2759"/>
<comment type="caution">
    <text evidence="3">The sequence shown here is derived from an EMBL/GenBank/DDBJ whole genome shotgun (WGS) entry which is preliminary data.</text>
</comment>
<dbReference type="PANTHER" id="PTHR13526">
    <property type="entry name" value="TRANSCRIPTION FACTOR SPT20 HOMOLOG"/>
    <property type="match status" value="1"/>
</dbReference>
<reference evidence="3" key="2">
    <citation type="submission" date="2021-01" db="EMBL/GenBank/DDBJ databases">
        <authorList>
            <person name="Schikora-Tamarit M.A."/>
        </authorList>
    </citation>
    <scope>NUCLEOTIDE SEQUENCE</scope>
    <source>
        <strain evidence="3">CBS2887</strain>
    </source>
</reference>
<feature type="compositionally biased region" description="Polar residues" evidence="1">
    <location>
        <begin position="617"/>
        <end position="629"/>
    </location>
</feature>
<evidence type="ECO:0000259" key="2">
    <source>
        <dbReference type="Pfam" id="PF12090"/>
    </source>
</evidence>
<evidence type="ECO:0000313" key="4">
    <source>
        <dbReference type="Proteomes" id="UP000774326"/>
    </source>
</evidence>
<accession>A0A9P8Q0N5</accession>
<dbReference type="Pfam" id="PF12090">
    <property type="entry name" value="Spt20_SEP"/>
    <property type="match status" value="1"/>
</dbReference>
<feature type="region of interest" description="Disordered" evidence="1">
    <location>
        <begin position="420"/>
        <end position="505"/>
    </location>
</feature>
<evidence type="ECO:0000313" key="3">
    <source>
        <dbReference type="EMBL" id="KAH3681055.1"/>
    </source>
</evidence>
<feature type="compositionally biased region" description="Polar residues" evidence="1">
    <location>
        <begin position="439"/>
        <end position="469"/>
    </location>
</feature>
<feature type="region of interest" description="Disordered" evidence="1">
    <location>
        <begin position="582"/>
        <end position="629"/>
    </location>
</feature>
<feature type="compositionally biased region" description="Basic residues" evidence="1">
    <location>
        <begin position="598"/>
        <end position="609"/>
    </location>
</feature>
<feature type="compositionally biased region" description="Low complexity" evidence="1">
    <location>
        <begin position="109"/>
        <end position="129"/>
    </location>
</feature>
<feature type="compositionally biased region" description="Low complexity" evidence="1">
    <location>
        <begin position="470"/>
        <end position="486"/>
    </location>
</feature>
<feature type="compositionally biased region" description="Low complexity" evidence="1">
    <location>
        <begin position="426"/>
        <end position="438"/>
    </location>
</feature>
<dbReference type="InterPro" id="IPR021950">
    <property type="entry name" value="Spt20"/>
</dbReference>
<dbReference type="InterPro" id="IPR046468">
    <property type="entry name" value="Spt20-like_SEP"/>
</dbReference>
<name>A0A9P8Q0N5_WICPI</name>
<dbReference type="Proteomes" id="UP000774326">
    <property type="component" value="Unassembled WGS sequence"/>
</dbReference>
<feature type="compositionally biased region" description="Basic residues" evidence="1">
    <location>
        <begin position="490"/>
        <end position="502"/>
    </location>
</feature>
<feature type="compositionally biased region" description="Polar residues" evidence="1">
    <location>
        <begin position="85"/>
        <end position="108"/>
    </location>
</feature>
<protein>
    <recommendedName>
        <fullName evidence="2">Spt20-like SEP domain-containing protein</fullName>
    </recommendedName>
</protein>
<evidence type="ECO:0000256" key="1">
    <source>
        <dbReference type="SAM" id="MobiDB-lite"/>
    </source>
</evidence>
<keyword evidence="4" id="KW-1185">Reference proteome</keyword>
<sequence length="629" mass="68380">MTSVNQDLNNLKRSYADMNVGYRVNGNSITSPIQAGIAVNSGQAVNSPSSIGMPVNGTPVNKNNSITGGAVNSPNLGTIGIAVGGNTSSHSQTSAVTPSQSQQRVPASSQQSPKVLPQQQQQQQQNKANQALHMKYNLRNMKFAETSEEILKKYEAYSPSLEFHIHETYYRFGNQDGTIPKTNPMVKEFLEYVAREEIPEAIVEVLRDGGIRFFEGCLIVKIFDHRNTKNVSVTEGTETAVKDVPRTFRTVLKPTAISLFYDLLSQTDSALQRFTDTLGISMEMEILTATKRNLDLTVPLNLYKGINKSIVPESEFPKITPDGKIVHNHRVECSDPNSKAFKPFRELHDDSVPPHESSVYQDLMTVCSPHPAKEVAAESHTFSRLRFLEQFREDREKFKQESLSATRSFSNGLKFGNGAGNAASLQQQRIQQIQQQQRLNQGNASNKNSPLQHSITATGDSSQTPQASNATTSAAGKAGATTANATAEKKTKKKRGPTKKQKAAAEAAAAAAAAAAAEALQQPQQLQQISNLPQMNGMQPIQGQYGDKTLPGLTPNPGQLDLQQQQQQLMMMQQQNAGMLNKPAQVEVQQVGANNTTAKKKRGTYKKKKAETAAGTPANSSGSVNSSGK</sequence>
<gene>
    <name evidence="3" type="ORF">WICPIJ_007969</name>
</gene>
<dbReference type="EMBL" id="JAEUBG010004611">
    <property type="protein sequence ID" value="KAH3681055.1"/>
    <property type="molecule type" value="Genomic_DNA"/>
</dbReference>
<organism evidence="3 4">
    <name type="scientific">Wickerhamomyces pijperi</name>
    <name type="common">Yeast</name>
    <name type="synonym">Pichia pijperi</name>
    <dbReference type="NCBI Taxonomy" id="599730"/>
    <lineage>
        <taxon>Eukaryota</taxon>
        <taxon>Fungi</taxon>
        <taxon>Dikarya</taxon>
        <taxon>Ascomycota</taxon>
        <taxon>Saccharomycotina</taxon>
        <taxon>Saccharomycetes</taxon>
        <taxon>Phaffomycetales</taxon>
        <taxon>Wickerhamomycetaceae</taxon>
        <taxon>Wickerhamomyces</taxon>
    </lineage>
</organism>
<feature type="domain" description="Spt20-like SEP" evidence="2">
    <location>
        <begin position="156"/>
        <end position="304"/>
    </location>
</feature>
<feature type="region of interest" description="Disordered" evidence="1">
    <location>
        <begin position="535"/>
        <end position="559"/>
    </location>
</feature>
<dbReference type="GO" id="GO:0003712">
    <property type="term" value="F:transcription coregulator activity"/>
    <property type="evidence" value="ECO:0007669"/>
    <property type="project" value="InterPro"/>
</dbReference>
<dbReference type="GO" id="GO:0006357">
    <property type="term" value="P:regulation of transcription by RNA polymerase II"/>
    <property type="evidence" value="ECO:0007669"/>
    <property type="project" value="TreeGrafter"/>
</dbReference>
<proteinExistence type="predicted"/>
<dbReference type="GO" id="GO:0000124">
    <property type="term" value="C:SAGA complex"/>
    <property type="evidence" value="ECO:0007669"/>
    <property type="project" value="InterPro"/>
</dbReference>
<dbReference type="PANTHER" id="PTHR13526:SF8">
    <property type="entry name" value="TRANSCRIPTION FACTOR SPT20 HOMOLOG"/>
    <property type="match status" value="1"/>
</dbReference>
<dbReference type="AlphaFoldDB" id="A0A9P8Q0N5"/>
<feature type="region of interest" description="Disordered" evidence="1">
    <location>
        <begin position="81"/>
        <end position="129"/>
    </location>
</feature>